<name>A0ABT6VAS8_9FLAO</name>
<comment type="caution">
    <text evidence="1">The sequence shown here is derived from an EMBL/GenBank/DDBJ whole genome shotgun (WGS) entry which is preliminary data.</text>
</comment>
<evidence type="ECO:0000313" key="2">
    <source>
        <dbReference type="Proteomes" id="UP001243403"/>
    </source>
</evidence>
<dbReference type="NCBIfam" id="TIGR04498">
    <property type="entry name" value="AbiV_defense"/>
    <property type="match status" value="1"/>
</dbReference>
<dbReference type="Pfam" id="PF18728">
    <property type="entry name" value="HEPN_AbiV"/>
    <property type="match status" value="1"/>
</dbReference>
<proteinExistence type="predicted"/>
<accession>A0ABT6VAS8</accession>
<evidence type="ECO:0000313" key="1">
    <source>
        <dbReference type="EMBL" id="MDI5895347.1"/>
    </source>
</evidence>
<dbReference type="Proteomes" id="UP001243403">
    <property type="component" value="Unassembled WGS sequence"/>
</dbReference>
<dbReference type="EMBL" id="JASCRZ010000004">
    <property type="protein sequence ID" value="MDI5895347.1"/>
    <property type="molecule type" value="Genomic_DNA"/>
</dbReference>
<gene>
    <name evidence="1" type="ORF">QLS65_10625</name>
</gene>
<keyword evidence="2" id="KW-1185">Reference proteome</keyword>
<reference evidence="1 2" key="1">
    <citation type="submission" date="2023-04" db="EMBL/GenBank/DDBJ databases">
        <title>Two novel species of Flavobacterium.</title>
        <authorList>
            <person name="Liu Q."/>
            <person name="Xin Y.-H."/>
        </authorList>
    </citation>
    <scope>NUCLEOTIDE SEQUENCE [LARGE SCALE GENOMIC DNA]</scope>
    <source>
        <strain evidence="1 2">LB1P51</strain>
    </source>
</reference>
<dbReference type="RefSeq" id="WP_282717529.1">
    <property type="nucleotide sequence ID" value="NZ_JASCRZ010000004.1"/>
</dbReference>
<protein>
    <submittedName>
        <fullName evidence="1">AbiV family abortive infection protein</fullName>
    </submittedName>
</protein>
<organism evidence="1 2">
    <name type="scientific">Flavobacterium algoritolerans</name>
    <dbReference type="NCBI Taxonomy" id="3041254"/>
    <lineage>
        <taxon>Bacteria</taxon>
        <taxon>Pseudomonadati</taxon>
        <taxon>Bacteroidota</taxon>
        <taxon>Flavobacteriia</taxon>
        <taxon>Flavobacteriales</taxon>
        <taxon>Flavobacteriaceae</taxon>
        <taxon>Flavobacterium</taxon>
    </lineage>
</organism>
<dbReference type="InterPro" id="IPR030987">
    <property type="entry name" value="AbiV"/>
</dbReference>
<sequence>MSTFINLSPKQSKNIDNAIFKNARQLRKDALLIVEKNKSYSSANSLLILSSEEVIKAILVLLHSEGYEVYQISDAKKFFYNHEIRHQLAQLLEMTAGFIESVQKYENRAPVKLFKTNNVFGGFLNFVHEIATASDPFVDSTKRIKDLENFNDNKNNGLYVGYKDKLIIPKEKITEAEYRKTKEIVERIFRVYKKLRILYHPCIHNRKDQEEIEDTKMKMKIFIDEGMEGFSFKELSFK</sequence>